<reference evidence="1" key="1">
    <citation type="submission" date="2022-11" db="EMBL/GenBank/DDBJ databases">
        <title>Genome Sequence of Boeremia exigua.</title>
        <authorList>
            <person name="Buettner E."/>
        </authorList>
    </citation>
    <scope>NUCLEOTIDE SEQUENCE</scope>
    <source>
        <strain evidence="1">CU02</strain>
    </source>
</reference>
<sequence>MPTRLQPLDTVVLLSASKTLLALAPAESSHTPSSPRPGPSFSPATSSDSDTHQLAPVQTRAVSPTARSAHQPPSHRRAECSRRRSSAAGPPEPSSTDQSARRSDSVHPRSW</sequence>
<protein>
    <submittedName>
        <fullName evidence="1">Uncharacterized protein</fullName>
    </submittedName>
</protein>
<comment type="caution">
    <text evidence="1">The sequence shown here is derived from an EMBL/GenBank/DDBJ whole genome shotgun (WGS) entry which is preliminary data.</text>
</comment>
<evidence type="ECO:0000313" key="1">
    <source>
        <dbReference type="EMBL" id="KAJ8109378.1"/>
    </source>
</evidence>
<organism evidence="1 2">
    <name type="scientific">Boeremia exigua</name>
    <dbReference type="NCBI Taxonomy" id="749465"/>
    <lineage>
        <taxon>Eukaryota</taxon>
        <taxon>Fungi</taxon>
        <taxon>Dikarya</taxon>
        <taxon>Ascomycota</taxon>
        <taxon>Pezizomycotina</taxon>
        <taxon>Dothideomycetes</taxon>
        <taxon>Pleosporomycetidae</taxon>
        <taxon>Pleosporales</taxon>
        <taxon>Pleosporineae</taxon>
        <taxon>Didymellaceae</taxon>
        <taxon>Boeremia</taxon>
    </lineage>
</organism>
<keyword evidence="2" id="KW-1185">Reference proteome</keyword>
<accession>A0ACC2I328</accession>
<name>A0ACC2I328_9PLEO</name>
<dbReference type="EMBL" id="JAPHNI010000620">
    <property type="protein sequence ID" value="KAJ8109378.1"/>
    <property type="molecule type" value="Genomic_DNA"/>
</dbReference>
<evidence type="ECO:0000313" key="2">
    <source>
        <dbReference type="Proteomes" id="UP001153331"/>
    </source>
</evidence>
<proteinExistence type="predicted"/>
<gene>
    <name evidence="1" type="ORF">OPT61_g7500</name>
</gene>
<dbReference type="Proteomes" id="UP001153331">
    <property type="component" value="Unassembled WGS sequence"/>
</dbReference>